<dbReference type="Proteomes" id="UP000184512">
    <property type="component" value="Unassembled WGS sequence"/>
</dbReference>
<keyword evidence="2" id="KW-1185">Reference proteome</keyword>
<sequence>MQEVHTEQAAVEAMYRRLDRDLADARDAYRQATAIRLKTRTTCTRGTLRSDA</sequence>
<evidence type="ECO:0000313" key="1">
    <source>
        <dbReference type="EMBL" id="SHI48888.1"/>
    </source>
</evidence>
<reference evidence="1 2" key="1">
    <citation type="submission" date="2016-11" db="EMBL/GenBank/DDBJ databases">
        <authorList>
            <person name="Jaros S."/>
            <person name="Januszkiewicz K."/>
            <person name="Wedrychowicz H."/>
        </authorList>
    </citation>
    <scope>NUCLEOTIDE SEQUENCE [LARGE SCALE GENOMIC DNA]</scope>
    <source>
        <strain evidence="1 2">DSM 12906</strain>
    </source>
</reference>
<accession>A0A1M6BJW7</accession>
<protein>
    <submittedName>
        <fullName evidence="1">Uncharacterized protein</fullName>
    </submittedName>
</protein>
<organism evidence="1 2">
    <name type="scientific">Tessaracoccus bendigoensis DSM 12906</name>
    <dbReference type="NCBI Taxonomy" id="1123357"/>
    <lineage>
        <taxon>Bacteria</taxon>
        <taxon>Bacillati</taxon>
        <taxon>Actinomycetota</taxon>
        <taxon>Actinomycetes</taxon>
        <taxon>Propionibacteriales</taxon>
        <taxon>Propionibacteriaceae</taxon>
        <taxon>Tessaracoccus</taxon>
    </lineage>
</organism>
<gene>
    <name evidence="1" type="ORF">SAMN02745244_00455</name>
</gene>
<proteinExistence type="predicted"/>
<dbReference type="AlphaFoldDB" id="A0A1M6BJW7"/>
<name>A0A1M6BJW7_9ACTN</name>
<evidence type="ECO:0000313" key="2">
    <source>
        <dbReference type="Proteomes" id="UP000184512"/>
    </source>
</evidence>
<dbReference type="EMBL" id="FQZG01000007">
    <property type="protein sequence ID" value="SHI48888.1"/>
    <property type="molecule type" value="Genomic_DNA"/>
</dbReference>
<dbReference type="STRING" id="1123357.SAMN02745244_00455"/>